<gene>
    <name evidence="2" type="ORF">SI7747_15018339</name>
</gene>
<proteinExistence type="predicted"/>
<dbReference type="EMBL" id="LR743602">
    <property type="protein sequence ID" value="CAA2632748.1"/>
    <property type="molecule type" value="Genomic_DNA"/>
</dbReference>
<evidence type="ECO:0000256" key="1">
    <source>
        <dbReference type="SAM" id="Phobius"/>
    </source>
</evidence>
<evidence type="ECO:0000313" key="2">
    <source>
        <dbReference type="EMBL" id="CAA2632748.1"/>
    </source>
</evidence>
<name>A0A7I8JQ96_SPIIN</name>
<feature type="transmembrane region" description="Helical" evidence="1">
    <location>
        <begin position="12"/>
        <end position="32"/>
    </location>
</feature>
<evidence type="ECO:0000313" key="3">
    <source>
        <dbReference type="Proteomes" id="UP001189122"/>
    </source>
</evidence>
<accession>A0A7I8JQ96</accession>
<dbReference type="AlphaFoldDB" id="A0A7I8JQ96"/>
<dbReference type="Proteomes" id="UP001189122">
    <property type="component" value="Unassembled WGS sequence"/>
</dbReference>
<reference evidence="2 3" key="1">
    <citation type="submission" date="2019-12" db="EMBL/GenBank/DDBJ databases">
        <authorList>
            <person name="Scholz U."/>
            <person name="Mascher M."/>
            <person name="Fiebig A."/>
        </authorList>
    </citation>
    <scope>NUCLEOTIDE SEQUENCE</scope>
</reference>
<keyword evidence="1" id="KW-0472">Membrane</keyword>
<protein>
    <submittedName>
        <fullName evidence="2">Uncharacterized protein</fullName>
    </submittedName>
</protein>
<keyword evidence="3" id="KW-1185">Reference proteome</keyword>
<keyword evidence="1" id="KW-0812">Transmembrane</keyword>
<organism evidence="2">
    <name type="scientific">Spirodela intermedia</name>
    <name type="common">Intermediate duckweed</name>
    <dbReference type="NCBI Taxonomy" id="51605"/>
    <lineage>
        <taxon>Eukaryota</taxon>
        <taxon>Viridiplantae</taxon>
        <taxon>Streptophyta</taxon>
        <taxon>Embryophyta</taxon>
        <taxon>Tracheophyta</taxon>
        <taxon>Spermatophyta</taxon>
        <taxon>Magnoliopsida</taxon>
        <taxon>Liliopsida</taxon>
        <taxon>Araceae</taxon>
        <taxon>Lemnoideae</taxon>
        <taxon>Spirodela</taxon>
    </lineage>
</organism>
<dbReference type="EMBL" id="CACRZD030000015">
    <property type="protein sequence ID" value="CAA6671931.1"/>
    <property type="molecule type" value="Genomic_DNA"/>
</dbReference>
<sequence length="33" mass="3903">MDFIASLRPNLYSFLCDFSFNSCLILFLFLFFG</sequence>
<keyword evidence="1" id="KW-1133">Transmembrane helix</keyword>